<protein>
    <submittedName>
        <fullName evidence="1">Uncharacterized protein</fullName>
    </submittedName>
</protein>
<gene>
    <name evidence="1" type="ORF">UFOVP328_300</name>
</gene>
<name>A0A6J5LYF8_9CAUD</name>
<dbReference type="EMBL" id="LR796341">
    <property type="protein sequence ID" value="CAB4138107.1"/>
    <property type="molecule type" value="Genomic_DNA"/>
</dbReference>
<organism evidence="1">
    <name type="scientific">uncultured Caudovirales phage</name>
    <dbReference type="NCBI Taxonomy" id="2100421"/>
    <lineage>
        <taxon>Viruses</taxon>
        <taxon>Duplodnaviria</taxon>
        <taxon>Heunggongvirae</taxon>
        <taxon>Uroviricota</taxon>
        <taxon>Caudoviricetes</taxon>
        <taxon>Peduoviridae</taxon>
        <taxon>Maltschvirus</taxon>
        <taxon>Maltschvirus maltsch</taxon>
    </lineage>
</organism>
<evidence type="ECO:0000313" key="1">
    <source>
        <dbReference type="EMBL" id="CAB4138107.1"/>
    </source>
</evidence>
<proteinExistence type="predicted"/>
<accession>A0A6J5LYF8</accession>
<sequence>MIIPPLQGTCTQTTPFIYAACDSVYFDEFGREFINSIQQNTKFGTHIHLFNPTKDQLEFCQQKNVSVTHETVSFEVFESVSTDQLEPKQLERTHTAMKKGNDQSIAERLRKTYYACVRFVRLQEVFSGSTTVFAADIDAVVRHAVPELPNAKDFYIHHITGKKARFLAGGLWLNPTLGSRNFLQDYAQQLRSSIERDYIYWGLDQDVLDPIMPKYNHGHLPIEYIDWDMHPKSYVWTAKGPRKDLEIFKSEKLKYKE</sequence>
<reference evidence="1" key="1">
    <citation type="submission" date="2020-04" db="EMBL/GenBank/DDBJ databases">
        <authorList>
            <person name="Chiriac C."/>
            <person name="Salcher M."/>
            <person name="Ghai R."/>
            <person name="Kavagutti S V."/>
        </authorList>
    </citation>
    <scope>NUCLEOTIDE SEQUENCE</scope>
</reference>